<evidence type="ECO:0000313" key="5">
    <source>
        <dbReference type="EMBL" id="NER13019.1"/>
    </source>
</evidence>
<dbReference type="GO" id="GO:0003847">
    <property type="term" value="F:1-alkyl-2-acetylglycerophosphocholine esterase activity"/>
    <property type="evidence" value="ECO:0007669"/>
    <property type="project" value="TreeGrafter"/>
</dbReference>
<organism evidence="5 6">
    <name type="scientific">Leptobacterium flavescens</name>
    <dbReference type="NCBI Taxonomy" id="472055"/>
    <lineage>
        <taxon>Bacteria</taxon>
        <taxon>Pseudomonadati</taxon>
        <taxon>Bacteroidota</taxon>
        <taxon>Flavobacteriia</taxon>
        <taxon>Flavobacteriales</taxon>
        <taxon>Flavobacteriaceae</taxon>
        <taxon>Leptobacterium</taxon>
    </lineage>
</organism>
<dbReference type="RefSeq" id="WP_163606022.1">
    <property type="nucleotide sequence ID" value="NZ_JAABOO010000001.1"/>
</dbReference>
<evidence type="ECO:0000313" key="6">
    <source>
        <dbReference type="Proteomes" id="UP000468581"/>
    </source>
</evidence>
<dbReference type="SUPFAM" id="SSF53474">
    <property type="entry name" value="alpha/beta-Hydrolases"/>
    <property type="match status" value="1"/>
</dbReference>
<keyword evidence="1" id="KW-0378">Hydrolase</keyword>
<comment type="caution">
    <text evidence="5">The sequence shown here is derived from an EMBL/GenBank/DDBJ whole genome shotgun (WGS) entry which is preliminary data.</text>
</comment>
<dbReference type="Gene3D" id="3.40.50.1820">
    <property type="entry name" value="alpha/beta hydrolase"/>
    <property type="match status" value="2"/>
</dbReference>
<protein>
    <recommendedName>
        <fullName evidence="7">Alpha/beta hydrolase</fullName>
    </recommendedName>
</protein>
<accession>A0A6P0UME6</accession>
<proteinExistence type="predicted"/>
<dbReference type="Pfam" id="PF07224">
    <property type="entry name" value="Chlorophyllase"/>
    <property type="match status" value="1"/>
</dbReference>
<evidence type="ECO:0000256" key="3">
    <source>
        <dbReference type="ARBA" id="ARBA00023098"/>
    </source>
</evidence>
<sequence length="540" mass="61666">MLKKVLFFYLPLILVPFYTLSQSNPDNVLVPAPYDAGFRQYWVSDPSREMKIKGTDIQQERAMLVNIWYPVEPSAAPSPFTRRTYFDFVKEGKYKAISEAYRNYNLEVLESEIFPYFPDSLATPSVKKEYLEAFLDLPLPVRKDALPIQGKFPVVIYHQGAGASFEDNNFLCEYLAGHGYIVIGSSFFSGKGSLGPDGRLTSLEDIGFLLDYLKKYSFADTSKVAVMGHSLGGQGALISFALNSRGINTVISMETTQEYHEIDHPLWKDFTDPVLESDIDSRGGSLLSFASHSSLFALNDLMKKTDRYYVSLPSYFDHNDYLSQASYARTLYLYFLYKKGSEEDEQDIADLKLRQQFIDEKYAEVLSVTLDFLNHKLKGNRAGLIKGLQSSSRENINYNQLIRHEQKPDGPVPTSRELYQMLQSKGVSRVIKTLRRFSEEGTKYRNDLGEEVDKPIFGSTFSYVMVLSLLKKGKIEEARKLSGFYSEIDIHVASRFISLSSFYKLFGKNEISKQNLRYLLLLEPENQEAKELLETLSKKE</sequence>
<evidence type="ECO:0000256" key="1">
    <source>
        <dbReference type="ARBA" id="ARBA00022801"/>
    </source>
</evidence>
<dbReference type="PANTHER" id="PTHR10272">
    <property type="entry name" value="PLATELET-ACTIVATING FACTOR ACETYLHYDROLASE"/>
    <property type="match status" value="1"/>
</dbReference>
<dbReference type="PANTHER" id="PTHR10272:SF0">
    <property type="entry name" value="PLATELET-ACTIVATING FACTOR ACETYLHYDROLASE"/>
    <property type="match status" value="1"/>
</dbReference>
<keyword evidence="2" id="KW-0442">Lipid degradation</keyword>
<dbReference type="Proteomes" id="UP000468581">
    <property type="component" value="Unassembled WGS sequence"/>
</dbReference>
<feature type="signal peptide" evidence="4">
    <location>
        <begin position="1"/>
        <end position="21"/>
    </location>
</feature>
<evidence type="ECO:0000256" key="4">
    <source>
        <dbReference type="SAM" id="SignalP"/>
    </source>
</evidence>
<dbReference type="GO" id="GO:0016042">
    <property type="term" value="P:lipid catabolic process"/>
    <property type="evidence" value="ECO:0007669"/>
    <property type="project" value="UniProtKB-KW"/>
</dbReference>
<dbReference type="AlphaFoldDB" id="A0A6P0UME6"/>
<gene>
    <name evidence="5" type="ORF">GWK08_06185</name>
</gene>
<dbReference type="InterPro" id="IPR017395">
    <property type="entry name" value="Chlorophyllase-like"/>
</dbReference>
<dbReference type="InterPro" id="IPR029058">
    <property type="entry name" value="AB_hydrolase_fold"/>
</dbReference>
<evidence type="ECO:0000256" key="2">
    <source>
        <dbReference type="ARBA" id="ARBA00022963"/>
    </source>
</evidence>
<evidence type="ECO:0008006" key="7">
    <source>
        <dbReference type="Google" id="ProtNLM"/>
    </source>
</evidence>
<name>A0A6P0UME6_9FLAO</name>
<keyword evidence="6" id="KW-1185">Reference proteome</keyword>
<keyword evidence="3" id="KW-0443">Lipid metabolism</keyword>
<feature type="chain" id="PRO_5026923118" description="Alpha/beta hydrolase" evidence="4">
    <location>
        <begin position="22"/>
        <end position="540"/>
    </location>
</feature>
<reference evidence="5 6" key="1">
    <citation type="submission" date="2020-01" db="EMBL/GenBank/DDBJ databases">
        <title>Leptobacterium flavescens.</title>
        <authorList>
            <person name="Wang G."/>
        </authorList>
    </citation>
    <scope>NUCLEOTIDE SEQUENCE [LARGE SCALE GENOMIC DNA]</scope>
    <source>
        <strain evidence="5 6">KCTC 22160</strain>
    </source>
</reference>
<keyword evidence="4" id="KW-0732">Signal</keyword>
<dbReference type="EMBL" id="JAABOO010000001">
    <property type="protein sequence ID" value="NER13019.1"/>
    <property type="molecule type" value="Genomic_DNA"/>
</dbReference>